<dbReference type="AlphaFoldDB" id="A0A1Z4EFT8"/>
<dbReference type="EMBL" id="AP018164">
    <property type="protein sequence ID" value="BAX91809.1"/>
    <property type="molecule type" value="Genomic_DNA"/>
</dbReference>
<dbReference type="Proteomes" id="UP000217736">
    <property type="component" value="Chromosome"/>
</dbReference>
<evidence type="ECO:0000313" key="1">
    <source>
        <dbReference type="EMBL" id="BAX91809.1"/>
    </source>
</evidence>
<evidence type="ECO:0000313" key="2">
    <source>
        <dbReference type="Proteomes" id="UP000217736"/>
    </source>
</evidence>
<keyword evidence="2" id="KW-1185">Reference proteome</keyword>
<protein>
    <submittedName>
        <fullName evidence="1">Uncharacterized protein</fullName>
    </submittedName>
</protein>
<proteinExistence type="predicted"/>
<name>A0A1Z4EFT8_9MYCO</name>
<sequence length="59" mass="6546">MTVSGSIFRAKLTVVASFAQHFFLENLAVRRDRSILVTVVAHGSMADDFYIDETPVSPM</sequence>
<dbReference type="KEGG" id="mshg:MSG_01655"/>
<accession>A0A1Z4EFT8</accession>
<organism evidence="1 2">
    <name type="scientific">Mycobacterium shigaense</name>
    <dbReference type="NCBI Taxonomy" id="722731"/>
    <lineage>
        <taxon>Bacteria</taxon>
        <taxon>Bacillati</taxon>
        <taxon>Actinomycetota</taxon>
        <taxon>Actinomycetes</taxon>
        <taxon>Mycobacteriales</taxon>
        <taxon>Mycobacteriaceae</taxon>
        <taxon>Mycobacterium</taxon>
        <taxon>Mycobacterium simiae complex</taxon>
    </lineage>
</organism>
<gene>
    <name evidence="1" type="ORF">MSG_01655</name>
</gene>
<dbReference type="OrthoDB" id="8447466at2"/>
<reference evidence="2" key="1">
    <citation type="submission" date="2017-06" db="EMBL/GenBank/DDBJ databases">
        <title>Complete Genome Sequence of Mycobacterium shigaense.</title>
        <authorList>
            <person name="Fukano H."/>
            <person name="Yoshida M."/>
            <person name="Kazumi Y."/>
            <person name="Ogura Y."/>
            <person name="Mitarai S."/>
            <person name="Hayashi T."/>
            <person name="Hoshino Y."/>
        </authorList>
    </citation>
    <scope>NUCLEOTIDE SEQUENCE [LARGE SCALE GENOMIC DNA]</scope>
    <source>
        <strain evidence="2">UN-152</strain>
    </source>
</reference>
<dbReference type="RefSeq" id="WP_096438656.1">
    <property type="nucleotide sequence ID" value="NZ_AP018164.1"/>
</dbReference>